<sequence length="48" mass="5805">MVLFQICRYNLTIKIVLKYFYDPRLFAYIMADLQVFIRSLNIPNKGFN</sequence>
<reference evidence="1" key="1">
    <citation type="submission" date="2019-10" db="EMBL/GenBank/DDBJ databases">
        <title>Draft genome sequece of Microseira wollei NIES-4236.</title>
        <authorList>
            <person name="Yamaguchi H."/>
            <person name="Suzuki S."/>
            <person name="Kawachi M."/>
        </authorList>
    </citation>
    <scope>NUCLEOTIDE SEQUENCE</scope>
    <source>
        <strain evidence="1">NIES-4236</strain>
    </source>
</reference>
<protein>
    <submittedName>
        <fullName evidence="1">Uncharacterized protein</fullName>
    </submittedName>
</protein>
<dbReference type="Proteomes" id="UP001050975">
    <property type="component" value="Unassembled WGS sequence"/>
</dbReference>
<dbReference type="EMBL" id="BLAY01000134">
    <property type="protein sequence ID" value="GET41777.1"/>
    <property type="molecule type" value="Genomic_DNA"/>
</dbReference>
<keyword evidence="2" id="KW-1185">Reference proteome</keyword>
<gene>
    <name evidence="1" type="ORF">MiSe_65910</name>
</gene>
<evidence type="ECO:0000313" key="1">
    <source>
        <dbReference type="EMBL" id="GET41777.1"/>
    </source>
</evidence>
<evidence type="ECO:0000313" key="2">
    <source>
        <dbReference type="Proteomes" id="UP001050975"/>
    </source>
</evidence>
<organism evidence="1 2">
    <name type="scientific">Microseira wollei NIES-4236</name>
    <dbReference type="NCBI Taxonomy" id="2530354"/>
    <lineage>
        <taxon>Bacteria</taxon>
        <taxon>Bacillati</taxon>
        <taxon>Cyanobacteriota</taxon>
        <taxon>Cyanophyceae</taxon>
        <taxon>Oscillatoriophycideae</taxon>
        <taxon>Aerosakkonematales</taxon>
        <taxon>Aerosakkonemataceae</taxon>
        <taxon>Microseira</taxon>
    </lineage>
</organism>
<name>A0AAV3XFP7_9CYAN</name>
<accession>A0AAV3XFP7</accession>
<dbReference type="AlphaFoldDB" id="A0AAV3XFP7"/>
<proteinExistence type="predicted"/>
<comment type="caution">
    <text evidence="1">The sequence shown here is derived from an EMBL/GenBank/DDBJ whole genome shotgun (WGS) entry which is preliminary data.</text>
</comment>